<feature type="region of interest" description="Disordered" evidence="1">
    <location>
        <begin position="1"/>
        <end position="63"/>
    </location>
</feature>
<organism evidence="2 3">
    <name type="scientific">Enhygromyxa salina</name>
    <dbReference type="NCBI Taxonomy" id="215803"/>
    <lineage>
        <taxon>Bacteria</taxon>
        <taxon>Pseudomonadati</taxon>
        <taxon>Myxococcota</taxon>
        <taxon>Polyangia</taxon>
        <taxon>Nannocystales</taxon>
        <taxon>Nannocystaceae</taxon>
        <taxon>Enhygromyxa</taxon>
    </lineage>
</organism>
<name>A0A2S9XZ07_9BACT</name>
<protein>
    <submittedName>
        <fullName evidence="2">Uncharacterized protein</fullName>
    </submittedName>
</protein>
<comment type="caution">
    <text evidence="2">The sequence shown here is derived from an EMBL/GenBank/DDBJ whole genome shotgun (WGS) entry which is preliminary data.</text>
</comment>
<dbReference type="EMBL" id="PVNK01000147">
    <property type="protein sequence ID" value="PRP98079.1"/>
    <property type="molecule type" value="Genomic_DNA"/>
</dbReference>
<accession>A0A2S9XZ07</accession>
<reference evidence="2 3" key="1">
    <citation type="submission" date="2018-03" db="EMBL/GenBank/DDBJ databases">
        <title>Draft Genome Sequences of the Obligatory Marine Myxobacteria Enhygromyxa salina SWB005.</title>
        <authorList>
            <person name="Poehlein A."/>
            <person name="Moghaddam J.A."/>
            <person name="Harms H."/>
            <person name="Alanjari M."/>
            <person name="Koenig G.M."/>
            <person name="Daniel R."/>
            <person name="Schaeberle T.F."/>
        </authorList>
    </citation>
    <scope>NUCLEOTIDE SEQUENCE [LARGE SCALE GENOMIC DNA]</scope>
    <source>
        <strain evidence="2 3">SWB005</strain>
    </source>
</reference>
<keyword evidence="3" id="KW-1185">Reference proteome</keyword>
<proteinExistence type="predicted"/>
<evidence type="ECO:0000256" key="1">
    <source>
        <dbReference type="SAM" id="MobiDB-lite"/>
    </source>
</evidence>
<feature type="compositionally biased region" description="Polar residues" evidence="1">
    <location>
        <begin position="1"/>
        <end position="11"/>
    </location>
</feature>
<dbReference type="AlphaFoldDB" id="A0A2S9XZ07"/>
<evidence type="ECO:0000313" key="3">
    <source>
        <dbReference type="Proteomes" id="UP000237968"/>
    </source>
</evidence>
<feature type="compositionally biased region" description="Acidic residues" evidence="1">
    <location>
        <begin position="26"/>
        <end position="40"/>
    </location>
</feature>
<sequence>MCLASGCTTPTPAFDGGGETQAEAETGGDGEGDSGDGDGDGDLRGHAAPLLLRAVSNHEDPRP</sequence>
<gene>
    <name evidence="2" type="ORF">ENSA5_30640</name>
</gene>
<evidence type="ECO:0000313" key="2">
    <source>
        <dbReference type="EMBL" id="PRP98079.1"/>
    </source>
</evidence>
<dbReference type="Proteomes" id="UP000237968">
    <property type="component" value="Unassembled WGS sequence"/>
</dbReference>
<dbReference type="RefSeq" id="WP_146155725.1">
    <property type="nucleotide sequence ID" value="NZ_PVNK01000147.1"/>
</dbReference>